<sequence length="147" mass="15476">MSGERGGSTSTICWRVLSCPLSEQRPGGVAQQNRTAFGGGVSRRRVCQSGVLPAHLPERRLAGVSAGATTRRHVHRSGDAAACPKAVERSPGGGRPPRQSGGEDSWRVLLTRAAERSPGASSSAKRRRGVLDPQKQNHICGRCASAD</sequence>
<feature type="region of interest" description="Disordered" evidence="1">
    <location>
        <begin position="62"/>
        <end position="147"/>
    </location>
</feature>
<reference evidence="2" key="1">
    <citation type="journal article" date="2021" name="bioRxiv">
        <title>Whole Genome Assembly and Annotation of Northern Wild Rice, Zizania palustris L., Supports a Whole Genome Duplication in the Zizania Genus.</title>
        <authorList>
            <person name="Haas M."/>
            <person name="Kono T."/>
            <person name="Macchietto M."/>
            <person name="Millas R."/>
            <person name="McGilp L."/>
            <person name="Shao M."/>
            <person name="Duquette J."/>
            <person name="Hirsch C.N."/>
            <person name="Kimball J."/>
        </authorList>
    </citation>
    <scope>NUCLEOTIDE SEQUENCE</scope>
    <source>
        <tissue evidence="2">Fresh leaf tissue</tissue>
    </source>
</reference>
<protein>
    <submittedName>
        <fullName evidence="2">Uncharacterized protein</fullName>
    </submittedName>
</protein>
<proteinExistence type="predicted"/>
<accession>A0A8J5SGK8</accession>
<evidence type="ECO:0000313" key="3">
    <source>
        <dbReference type="Proteomes" id="UP000729402"/>
    </source>
</evidence>
<organism evidence="2 3">
    <name type="scientific">Zizania palustris</name>
    <name type="common">Northern wild rice</name>
    <dbReference type="NCBI Taxonomy" id="103762"/>
    <lineage>
        <taxon>Eukaryota</taxon>
        <taxon>Viridiplantae</taxon>
        <taxon>Streptophyta</taxon>
        <taxon>Embryophyta</taxon>
        <taxon>Tracheophyta</taxon>
        <taxon>Spermatophyta</taxon>
        <taxon>Magnoliopsida</taxon>
        <taxon>Liliopsida</taxon>
        <taxon>Poales</taxon>
        <taxon>Poaceae</taxon>
        <taxon>BOP clade</taxon>
        <taxon>Oryzoideae</taxon>
        <taxon>Oryzeae</taxon>
        <taxon>Zizaniinae</taxon>
        <taxon>Zizania</taxon>
    </lineage>
</organism>
<evidence type="ECO:0000256" key="1">
    <source>
        <dbReference type="SAM" id="MobiDB-lite"/>
    </source>
</evidence>
<dbReference type="Proteomes" id="UP000729402">
    <property type="component" value="Unassembled WGS sequence"/>
</dbReference>
<dbReference type="EMBL" id="JAAALK010000287">
    <property type="protein sequence ID" value="KAG8057636.1"/>
    <property type="molecule type" value="Genomic_DNA"/>
</dbReference>
<evidence type="ECO:0000313" key="2">
    <source>
        <dbReference type="EMBL" id="KAG8057636.1"/>
    </source>
</evidence>
<name>A0A8J5SGK8_ZIZPA</name>
<dbReference type="AlphaFoldDB" id="A0A8J5SGK8"/>
<reference evidence="2" key="2">
    <citation type="submission" date="2021-02" db="EMBL/GenBank/DDBJ databases">
        <authorList>
            <person name="Kimball J.A."/>
            <person name="Haas M.W."/>
            <person name="Macchietto M."/>
            <person name="Kono T."/>
            <person name="Duquette J."/>
            <person name="Shao M."/>
        </authorList>
    </citation>
    <scope>NUCLEOTIDE SEQUENCE</scope>
    <source>
        <tissue evidence="2">Fresh leaf tissue</tissue>
    </source>
</reference>
<gene>
    <name evidence="2" type="ORF">GUJ93_ZPchr0002g24726</name>
</gene>
<keyword evidence="3" id="KW-1185">Reference proteome</keyword>
<comment type="caution">
    <text evidence="2">The sequence shown here is derived from an EMBL/GenBank/DDBJ whole genome shotgun (WGS) entry which is preliminary data.</text>
</comment>